<evidence type="ECO:0000313" key="1">
    <source>
        <dbReference type="EMBL" id="CAH3140663.1"/>
    </source>
</evidence>
<dbReference type="Proteomes" id="UP001159428">
    <property type="component" value="Unassembled WGS sequence"/>
</dbReference>
<gene>
    <name evidence="1" type="ORF">PMEA_00019351</name>
</gene>
<reference evidence="1 2" key="1">
    <citation type="submission" date="2022-05" db="EMBL/GenBank/DDBJ databases">
        <authorList>
            <consortium name="Genoscope - CEA"/>
            <person name="William W."/>
        </authorList>
    </citation>
    <scope>NUCLEOTIDE SEQUENCE [LARGE SCALE GENOMIC DNA]</scope>
</reference>
<dbReference type="EMBL" id="CALNXJ010000034">
    <property type="protein sequence ID" value="CAH3140663.1"/>
    <property type="molecule type" value="Genomic_DNA"/>
</dbReference>
<organism evidence="1 2">
    <name type="scientific">Pocillopora meandrina</name>
    <dbReference type="NCBI Taxonomy" id="46732"/>
    <lineage>
        <taxon>Eukaryota</taxon>
        <taxon>Metazoa</taxon>
        <taxon>Cnidaria</taxon>
        <taxon>Anthozoa</taxon>
        <taxon>Hexacorallia</taxon>
        <taxon>Scleractinia</taxon>
        <taxon>Astrocoeniina</taxon>
        <taxon>Pocilloporidae</taxon>
        <taxon>Pocillopora</taxon>
    </lineage>
</organism>
<evidence type="ECO:0000313" key="2">
    <source>
        <dbReference type="Proteomes" id="UP001159428"/>
    </source>
</evidence>
<protein>
    <submittedName>
        <fullName evidence="1">Uncharacterized protein</fullName>
    </submittedName>
</protein>
<dbReference type="AlphaFoldDB" id="A0AAU9XAA0"/>
<comment type="caution">
    <text evidence="1">The sequence shown here is derived from an EMBL/GenBank/DDBJ whole genome shotgun (WGS) entry which is preliminary data.</text>
</comment>
<sequence>MIADGKYRNTALSRNTWKKLIGLQSSSQTNCNKESLNTAGSSKGYSKARIGILGNNQKDCTTTDSLIGFGMGGYQDDAISCGNYAIKGYTSDSGEKHIKVMGYISVHKLKFVNRSSRLQLRNEQSCLIVLIIVMISLASLRSYSDANDAMKMLQTRLESLTAAMKNRSPPLPGTSSCKEHYEKYKSTKSQVYPLIFGSQNVPVYCHMGSFGCGDGGWTLAMKIDGKKLRFIVINKQASSLHSLIADGKYRNTALGRNTWKKLIGSQSSLQANCNKEGFNAAGSSKGYSKARIGTLGNDQKNSGTTDSRIGFGTGGYQDDTITCGNYAIKGYTSDNGEKHIKAMGYILVQ</sequence>
<keyword evidence="2" id="KW-1185">Reference proteome</keyword>
<proteinExistence type="predicted"/>
<name>A0AAU9XAA0_9CNID</name>
<accession>A0AAU9XAA0</accession>